<dbReference type="RefSeq" id="WP_319801802.1">
    <property type="nucleotide sequence ID" value="NZ_JAOQNS010000013.1"/>
</dbReference>
<evidence type="ECO:0000259" key="2">
    <source>
        <dbReference type="SMART" id="SM00287"/>
    </source>
</evidence>
<keyword evidence="4" id="KW-1185">Reference proteome</keyword>
<dbReference type="InterPro" id="IPR003646">
    <property type="entry name" value="SH3-like_bac-type"/>
</dbReference>
<reference evidence="4" key="1">
    <citation type="submission" date="2023-07" db="EMBL/GenBank/DDBJ databases">
        <title>Genome sequencing of Purple Non-Sulfur Bacteria from various extreme environments.</title>
        <authorList>
            <person name="Mayer M."/>
        </authorList>
    </citation>
    <scope>NUCLEOTIDE SEQUENCE [LARGE SCALE GENOMIC DNA]</scope>
    <source>
        <strain evidence="4">DSM 17935</strain>
    </source>
</reference>
<evidence type="ECO:0000256" key="1">
    <source>
        <dbReference type="SAM" id="Phobius"/>
    </source>
</evidence>
<dbReference type="Gene3D" id="2.30.30.40">
    <property type="entry name" value="SH3 Domains"/>
    <property type="match status" value="1"/>
</dbReference>
<evidence type="ECO:0000313" key="3">
    <source>
        <dbReference type="EMBL" id="MCW2309531.1"/>
    </source>
</evidence>
<organism evidence="3 4">
    <name type="scientific">Rhodobium gokarnense</name>
    <dbReference type="NCBI Taxonomy" id="364296"/>
    <lineage>
        <taxon>Bacteria</taxon>
        <taxon>Pseudomonadati</taxon>
        <taxon>Pseudomonadota</taxon>
        <taxon>Alphaproteobacteria</taxon>
        <taxon>Hyphomicrobiales</taxon>
        <taxon>Rhodobiaceae</taxon>
        <taxon>Rhodobium</taxon>
    </lineage>
</organism>
<accession>A0ABT3HGK7</accession>
<name>A0ABT3HGK7_9HYPH</name>
<gene>
    <name evidence="3" type="ORF">M2319_003887</name>
</gene>
<keyword evidence="1" id="KW-1133">Transmembrane helix</keyword>
<comment type="caution">
    <text evidence="3">The sequence shown here is derived from an EMBL/GenBank/DDBJ whole genome shotgun (WGS) entry which is preliminary data.</text>
</comment>
<protein>
    <submittedName>
        <fullName evidence="3">SH3-like domain-containing protein</fullName>
    </submittedName>
</protein>
<dbReference type="InterPro" id="IPR010466">
    <property type="entry name" value="DUF1058"/>
</dbReference>
<sequence length="219" mass="24483">MTVMPPHCRLQGLDIVLRFFRHSSAAKDRADRRARRKDKAQRRLRRIAVTPLVIALAVGIGAVSVPSMSGAQTVTKGPSGLPLPRFVSLKSDRINVRRGPGRDHAVSWVFVRAGLPVEVVQEFENWRRIRDSEGEEGWVFHSLLSGRRSALVAPWEKVESLTVHREPDSAAPAAAFVQPGVLANVYECDGTWCRIGAENWSGWIDQTQLWGVYPDEKIK</sequence>
<feature type="domain" description="SH3b" evidence="2">
    <location>
        <begin position="84"/>
        <end position="147"/>
    </location>
</feature>
<dbReference type="Proteomes" id="UP001209755">
    <property type="component" value="Unassembled WGS sequence"/>
</dbReference>
<keyword evidence="1" id="KW-0812">Transmembrane</keyword>
<proteinExistence type="predicted"/>
<dbReference type="Pfam" id="PF06347">
    <property type="entry name" value="SH3_4"/>
    <property type="match status" value="2"/>
</dbReference>
<dbReference type="EMBL" id="JAOQNS010000013">
    <property type="protein sequence ID" value="MCW2309531.1"/>
    <property type="molecule type" value="Genomic_DNA"/>
</dbReference>
<keyword evidence="1" id="KW-0472">Membrane</keyword>
<evidence type="ECO:0000313" key="4">
    <source>
        <dbReference type="Proteomes" id="UP001209755"/>
    </source>
</evidence>
<dbReference type="SMART" id="SM00287">
    <property type="entry name" value="SH3b"/>
    <property type="match status" value="1"/>
</dbReference>
<feature type="transmembrane region" description="Helical" evidence="1">
    <location>
        <begin position="44"/>
        <end position="65"/>
    </location>
</feature>